<dbReference type="RefSeq" id="WP_329078712.1">
    <property type="nucleotide sequence ID" value="NZ_CP109495.1"/>
</dbReference>
<dbReference type="SUPFAM" id="SSF56219">
    <property type="entry name" value="DNase I-like"/>
    <property type="match status" value="1"/>
</dbReference>
<dbReference type="InterPro" id="IPR051916">
    <property type="entry name" value="GPI-anchor_lipid_remodeler"/>
</dbReference>
<keyword evidence="2" id="KW-0378">Hydrolase</keyword>
<dbReference type="PANTHER" id="PTHR14859">
    <property type="entry name" value="CALCOFLUOR WHITE HYPERSENSITIVE PROTEIN PRECURSOR"/>
    <property type="match status" value="1"/>
</dbReference>
<name>A0ABZ2AE54_STRNV</name>
<dbReference type="InterPro" id="IPR036691">
    <property type="entry name" value="Endo/exonu/phosph_ase_sf"/>
</dbReference>
<keyword evidence="2" id="KW-0255">Endonuclease</keyword>
<proteinExistence type="predicted"/>
<feature type="domain" description="Endonuclease/exonuclease/phosphatase" evidence="1">
    <location>
        <begin position="37"/>
        <end position="271"/>
    </location>
</feature>
<dbReference type="PANTHER" id="PTHR14859:SF1">
    <property type="entry name" value="PGAP2-INTERACTING PROTEIN"/>
    <property type="match status" value="1"/>
</dbReference>
<dbReference type="Gene3D" id="3.60.10.10">
    <property type="entry name" value="Endonuclease/exonuclease/phosphatase"/>
    <property type="match status" value="1"/>
</dbReference>
<sequence>MTAALTAVAVAAVVATGTGAEARQPAATVAATSLKVMNWNIQGGNSSDGDAHWDSIVSTIAAEDPDIVTLQEVHNDKGHLVDGRPGINQYQTLLDTFPAYEGHFARSDTNAYGGSAGQLILSKYPINEKVSYTLPNDSSGAVDRSMGGVNIGVGGTAVRVYSTHLSAGDGAAAVARREAQARYVLGKLPADKVTTPMLFTGDLNVRPDAAIRSWIAGAGWLDTWTQVNANTGAAVVTHPGSGDDARIDYVYGSGAIDVSEARTRTTTASDHRPVVTRVTIHSPSVAKSGAVLAGADSLAGSAHVAVYSDAAAKLRVCDNKADGWGVRAYVYGKAGGPLVVTGQDGAYADGCGTFDAAPGTATSPVVKVCLYKGGEEKDCRQKTIT</sequence>
<dbReference type="InterPro" id="IPR005135">
    <property type="entry name" value="Endo/exonuclease/phosphatase"/>
</dbReference>
<dbReference type="Proteomes" id="UP001432209">
    <property type="component" value="Chromosome"/>
</dbReference>
<keyword evidence="2" id="KW-0540">Nuclease</keyword>
<accession>A0ABZ2AE54</accession>
<gene>
    <name evidence="2" type="ORF">OG442_27850</name>
</gene>
<protein>
    <submittedName>
        <fullName evidence="2">Endonuclease/exonuclease/phosphatase family protein</fullName>
    </submittedName>
</protein>
<organism evidence="2 3">
    <name type="scientific">Streptomyces niveus</name>
    <name type="common">Streptomyces spheroides</name>
    <dbReference type="NCBI Taxonomy" id="193462"/>
    <lineage>
        <taxon>Bacteria</taxon>
        <taxon>Bacillati</taxon>
        <taxon>Actinomycetota</taxon>
        <taxon>Actinomycetes</taxon>
        <taxon>Kitasatosporales</taxon>
        <taxon>Streptomycetaceae</taxon>
        <taxon>Streptomyces</taxon>
    </lineage>
</organism>
<dbReference type="EMBL" id="CP109495">
    <property type="protein sequence ID" value="WUX55037.1"/>
    <property type="molecule type" value="Genomic_DNA"/>
</dbReference>
<dbReference type="GO" id="GO:0004519">
    <property type="term" value="F:endonuclease activity"/>
    <property type="evidence" value="ECO:0007669"/>
    <property type="project" value="UniProtKB-KW"/>
</dbReference>
<dbReference type="Pfam" id="PF03372">
    <property type="entry name" value="Exo_endo_phos"/>
    <property type="match status" value="1"/>
</dbReference>
<keyword evidence="3" id="KW-1185">Reference proteome</keyword>
<evidence type="ECO:0000313" key="2">
    <source>
        <dbReference type="EMBL" id="WUX55037.1"/>
    </source>
</evidence>
<evidence type="ECO:0000259" key="1">
    <source>
        <dbReference type="Pfam" id="PF03372"/>
    </source>
</evidence>
<evidence type="ECO:0000313" key="3">
    <source>
        <dbReference type="Proteomes" id="UP001432209"/>
    </source>
</evidence>
<reference evidence="2" key="1">
    <citation type="submission" date="2022-10" db="EMBL/GenBank/DDBJ databases">
        <title>The complete genomes of actinobacterial strains from the NBC collection.</title>
        <authorList>
            <person name="Joergensen T.S."/>
            <person name="Alvarez Arevalo M."/>
            <person name="Sterndorff E.B."/>
            <person name="Faurdal D."/>
            <person name="Vuksanovic O."/>
            <person name="Mourched A.-S."/>
            <person name="Charusanti P."/>
            <person name="Shaw S."/>
            <person name="Blin K."/>
            <person name="Weber T."/>
        </authorList>
    </citation>
    <scope>NUCLEOTIDE SEQUENCE</scope>
    <source>
        <strain evidence="2">NBC_01432</strain>
    </source>
</reference>